<accession>A0AAV9EUY3</accession>
<reference evidence="1" key="1">
    <citation type="journal article" date="2023" name="Nat. Commun.">
        <title>Diploid and tetraploid genomes of Acorus and the evolution of monocots.</title>
        <authorList>
            <person name="Ma L."/>
            <person name="Liu K.W."/>
            <person name="Li Z."/>
            <person name="Hsiao Y.Y."/>
            <person name="Qi Y."/>
            <person name="Fu T."/>
            <person name="Tang G.D."/>
            <person name="Zhang D."/>
            <person name="Sun W.H."/>
            <person name="Liu D.K."/>
            <person name="Li Y."/>
            <person name="Chen G.Z."/>
            <person name="Liu X.D."/>
            <person name="Liao X.Y."/>
            <person name="Jiang Y.T."/>
            <person name="Yu X."/>
            <person name="Hao Y."/>
            <person name="Huang J."/>
            <person name="Zhao X.W."/>
            <person name="Ke S."/>
            <person name="Chen Y.Y."/>
            <person name="Wu W.L."/>
            <person name="Hsu J.L."/>
            <person name="Lin Y.F."/>
            <person name="Huang M.D."/>
            <person name="Li C.Y."/>
            <person name="Huang L."/>
            <person name="Wang Z.W."/>
            <person name="Zhao X."/>
            <person name="Zhong W.Y."/>
            <person name="Peng D.H."/>
            <person name="Ahmad S."/>
            <person name="Lan S."/>
            <person name="Zhang J.S."/>
            <person name="Tsai W.C."/>
            <person name="Van de Peer Y."/>
            <person name="Liu Z.J."/>
        </authorList>
    </citation>
    <scope>NUCLEOTIDE SEQUENCE</scope>
    <source>
        <strain evidence="1">CP</strain>
    </source>
</reference>
<dbReference type="Proteomes" id="UP001180020">
    <property type="component" value="Unassembled WGS sequence"/>
</dbReference>
<comment type="caution">
    <text evidence="1">The sequence shown here is derived from an EMBL/GenBank/DDBJ whole genome shotgun (WGS) entry which is preliminary data.</text>
</comment>
<evidence type="ECO:0000313" key="1">
    <source>
        <dbReference type="EMBL" id="KAK1317548.1"/>
    </source>
</evidence>
<evidence type="ECO:0000313" key="2">
    <source>
        <dbReference type="Proteomes" id="UP001180020"/>
    </source>
</evidence>
<dbReference type="EMBL" id="JAUJYO010000005">
    <property type="protein sequence ID" value="KAK1317548.1"/>
    <property type="molecule type" value="Genomic_DNA"/>
</dbReference>
<name>A0AAV9EUY3_ACOCL</name>
<proteinExistence type="predicted"/>
<keyword evidence="2" id="KW-1185">Reference proteome</keyword>
<sequence>MHTNPGLNPCGAGPRAAYDRSSLMSSIQSGSAIPCQYKWWRFRSAFKRRTSSRFVHRCPGRSLRISSPCLNI</sequence>
<organism evidence="1 2">
    <name type="scientific">Acorus calamus</name>
    <name type="common">Sweet flag</name>
    <dbReference type="NCBI Taxonomy" id="4465"/>
    <lineage>
        <taxon>Eukaryota</taxon>
        <taxon>Viridiplantae</taxon>
        <taxon>Streptophyta</taxon>
        <taxon>Embryophyta</taxon>
        <taxon>Tracheophyta</taxon>
        <taxon>Spermatophyta</taxon>
        <taxon>Magnoliopsida</taxon>
        <taxon>Liliopsida</taxon>
        <taxon>Acoraceae</taxon>
        <taxon>Acorus</taxon>
    </lineage>
</organism>
<dbReference type="AlphaFoldDB" id="A0AAV9EUY3"/>
<protein>
    <submittedName>
        <fullName evidence="1">Uncharacterized protein</fullName>
    </submittedName>
</protein>
<gene>
    <name evidence="1" type="ORF">QJS10_CPA05g00803</name>
</gene>
<reference evidence="1" key="2">
    <citation type="submission" date="2023-06" db="EMBL/GenBank/DDBJ databases">
        <authorList>
            <person name="Ma L."/>
            <person name="Liu K.-W."/>
            <person name="Li Z."/>
            <person name="Hsiao Y.-Y."/>
            <person name="Qi Y."/>
            <person name="Fu T."/>
            <person name="Tang G."/>
            <person name="Zhang D."/>
            <person name="Sun W.-H."/>
            <person name="Liu D.-K."/>
            <person name="Li Y."/>
            <person name="Chen G.-Z."/>
            <person name="Liu X.-D."/>
            <person name="Liao X.-Y."/>
            <person name="Jiang Y.-T."/>
            <person name="Yu X."/>
            <person name="Hao Y."/>
            <person name="Huang J."/>
            <person name="Zhao X.-W."/>
            <person name="Ke S."/>
            <person name="Chen Y.-Y."/>
            <person name="Wu W.-L."/>
            <person name="Hsu J.-L."/>
            <person name="Lin Y.-F."/>
            <person name="Huang M.-D."/>
            <person name="Li C.-Y."/>
            <person name="Huang L."/>
            <person name="Wang Z.-W."/>
            <person name="Zhao X."/>
            <person name="Zhong W.-Y."/>
            <person name="Peng D.-H."/>
            <person name="Ahmad S."/>
            <person name="Lan S."/>
            <person name="Zhang J.-S."/>
            <person name="Tsai W.-C."/>
            <person name="Van De Peer Y."/>
            <person name="Liu Z.-J."/>
        </authorList>
    </citation>
    <scope>NUCLEOTIDE SEQUENCE</scope>
    <source>
        <strain evidence="1">CP</strain>
        <tissue evidence="1">Leaves</tissue>
    </source>
</reference>